<comment type="caution">
    <text evidence="1">The sequence shown here is derived from an EMBL/GenBank/DDBJ whole genome shotgun (WGS) entry which is preliminary data.</text>
</comment>
<keyword evidence="2" id="KW-1185">Reference proteome</keyword>
<accession>A0A846QLW3</accession>
<dbReference type="RefSeq" id="WP_167960335.1">
    <property type="nucleotide sequence ID" value="NZ_JAATJJ010000001.1"/>
</dbReference>
<reference evidence="1 2" key="1">
    <citation type="submission" date="2020-03" db="EMBL/GenBank/DDBJ databases">
        <title>Genomic Encyclopedia of Type Strains, Phase IV (KMG-IV): sequencing the most valuable type-strain genomes for metagenomic binning, comparative biology and taxonomic classification.</title>
        <authorList>
            <person name="Goeker M."/>
        </authorList>
    </citation>
    <scope>NUCLEOTIDE SEQUENCE [LARGE SCALE GENOMIC DNA]</scope>
    <source>
        <strain evidence="1 2">DSM 29762</strain>
    </source>
</reference>
<dbReference type="AlphaFoldDB" id="A0A846QLW3"/>
<gene>
    <name evidence="1" type="ORF">GGR42_000408</name>
</gene>
<protein>
    <submittedName>
        <fullName evidence="1">Uncharacterized protein</fullName>
    </submittedName>
</protein>
<evidence type="ECO:0000313" key="1">
    <source>
        <dbReference type="EMBL" id="NJB69946.1"/>
    </source>
</evidence>
<dbReference type="Proteomes" id="UP000590442">
    <property type="component" value="Unassembled WGS sequence"/>
</dbReference>
<proteinExistence type="predicted"/>
<evidence type="ECO:0000313" key="2">
    <source>
        <dbReference type="Proteomes" id="UP000590442"/>
    </source>
</evidence>
<sequence>MLGQETYLFKSPLKLGKYEGLANYTFKIVENDTVLHGTFEIEQSNLNALLNKEDSSFLFRGGFENGQATGPWVFQFGEYQSGSQSNVVDYEYRVLISGVQEEGKGAMENGMPEGPWDYQVSQIKNSEIEKVLFKSSFLFNEGVPQQNFHIENDSYTLVGRFLRDGLAHDEWSAYSTDDINTNESWFFEEGLLRKIISVEDGTPTVIPIFKDKYDETKTIPLNDAYIQVLKATISTEGTLDFKKGIFGLLSQNIDYYQKIDTLLTQLGSSNFEPEFKVKVPYFPLDSEQISVLEKIDSDLKSAKEIRNTHLRNGHLNIVKRTNEDVLFHYNTIQVFSEEFIIPIEKLIALKEAGIIEYINLVHFLDQLWPNGIPNTHIKVPVDGNTRTFELPNATDFDFKGNNLNALYQITNYATLSMKAISEKLSSHLTDHEQLQMLNGVEQGLIEQNESLVAQIDSVSSTFSAPYQHTLLNIKSLADSHLNEYASIENPEEKLTYGNKIQKCLSQYAMLTNTLLSLPDKTEEINTAYQDAVWNPFMANVMEEEVKKRIGAAYSKILIPHFLEEAKTQLTCENVGDLDSAIKFINERMLELREEDTKKLERKLRKEKDPNEIIKLFHQPSVAKEGKNEH</sequence>
<name>A0A846QLW3_9FLAO</name>
<organism evidence="1 2">
    <name type="scientific">Saonia flava</name>
    <dbReference type="NCBI Taxonomy" id="523696"/>
    <lineage>
        <taxon>Bacteria</taxon>
        <taxon>Pseudomonadati</taxon>
        <taxon>Bacteroidota</taxon>
        <taxon>Flavobacteriia</taxon>
        <taxon>Flavobacteriales</taxon>
        <taxon>Flavobacteriaceae</taxon>
        <taxon>Saonia</taxon>
    </lineage>
</organism>
<dbReference type="EMBL" id="JAATJJ010000001">
    <property type="protein sequence ID" value="NJB69946.1"/>
    <property type="molecule type" value="Genomic_DNA"/>
</dbReference>